<protein>
    <submittedName>
        <fullName evidence="2">Uncharacterized protein</fullName>
    </submittedName>
</protein>
<keyword evidence="3" id="KW-1185">Reference proteome</keyword>
<dbReference type="RefSeq" id="WP_147702608.1">
    <property type="nucleotide sequence ID" value="NZ_VDUY01000001.1"/>
</dbReference>
<reference evidence="2 3" key="1">
    <citation type="submission" date="2019-06" db="EMBL/GenBank/DDBJ databases">
        <title>Quisquiliibacterium sp. nov., isolated from a maize field.</title>
        <authorList>
            <person name="Lin S.-Y."/>
            <person name="Tsai C.-F."/>
            <person name="Young C.-C."/>
        </authorList>
    </citation>
    <scope>NUCLEOTIDE SEQUENCE [LARGE SCALE GENOMIC DNA]</scope>
    <source>
        <strain evidence="2 3">CC-CFT501</strain>
    </source>
</reference>
<feature type="region of interest" description="Disordered" evidence="1">
    <location>
        <begin position="85"/>
        <end position="114"/>
    </location>
</feature>
<dbReference type="EMBL" id="VDUY01000001">
    <property type="protein sequence ID" value="TXL68467.1"/>
    <property type="molecule type" value="Genomic_DNA"/>
</dbReference>
<dbReference type="Proteomes" id="UP000321548">
    <property type="component" value="Unassembled WGS sequence"/>
</dbReference>
<organism evidence="2 3">
    <name type="scientific">Zeimonas arvi</name>
    <dbReference type="NCBI Taxonomy" id="2498847"/>
    <lineage>
        <taxon>Bacteria</taxon>
        <taxon>Pseudomonadati</taxon>
        <taxon>Pseudomonadota</taxon>
        <taxon>Betaproteobacteria</taxon>
        <taxon>Burkholderiales</taxon>
        <taxon>Burkholderiaceae</taxon>
        <taxon>Zeimonas</taxon>
    </lineage>
</organism>
<comment type="caution">
    <text evidence="2">The sequence shown here is derived from an EMBL/GenBank/DDBJ whole genome shotgun (WGS) entry which is preliminary data.</text>
</comment>
<sequence>MTRKASGPLMVRLPPALAEFLRREAGHRGVTAPELARQLLMRGLHAQRLDDVIRDLYPDCGAAPPSSEAMLAARLEAGAVLGAFSAPPPRRPAAPSDACEATRHAIDRASRRNA</sequence>
<accession>A0A5C8P5N1</accession>
<evidence type="ECO:0000256" key="1">
    <source>
        <dbReference type="SAM" id="MobiDB-lite"/>
    </source>
</evidence>
<feature type="compositionally biased region" description="Basic and acidic residues" evidence="1">
    <location>
        <begin position="100"/>
        <end position="114"/>
    </location>
</feature>
<gene>
    <name evidence="2" type="ORF">FHP08_01935</name>
</gene>
<name>A0A5C8P5N1_9BURK</name>
<proteinExistence type="predicted"/>
<dbReference type="AlphaFoldDB" id="A0A5C8P5N1"/>
<evidence type="ECO:0000313" key="3">
    <source>
        <dbReference type="Proteomes" id="UP000321548"/>
    </source>
</evidence>
<evidence type="ECO:0000313" key="2">
    <source>
        <dbReference type="EMBL" id="TXL68467.1"/>
    </source>
</evidence>